<dbReference type="GO" id="GO:0004623">
    <property type="term" value="F:phospholipase A2 activity"/>
    <property type="evidence" value="ECO:0007669"/>
    <property type="project" value="UniProtKB-EC"/>
</dbReference>
<feature type="region of interest" description="Disordered" evidence="4">
    <location>
        <begin position="693"/>
        <end position="712"/>
    </location>
</feature>
<dbReference type="EC" id="3.1.1.5" evidence="5"/>
<dbReference type="InterPro" id="IPR002110">
    <property type="entry name" value="Ankyrin_rpt"/>
</dbReference>
<dbReference type="GO" id="GO:0004622">
    <property type="term" value="F:phosphatidylcholine lysophospholipase activity"/>
    <property type="evidence" value="ECO:0007669"/>
    <property type="project" value="UniProtKB-EC"/>
</dbReference>
<keyword evidence="1" id="KW-0677">Repeat</keyword>
<dbReference type="InterPro" id="IPR036028">
    <property type="entry name" value="SH3-like_dom_sf"/>
</dbReference>
<dbReference type="Gene3D" id="2.30.30.40">
    <property type="entry name" value="SH3 Domains"/>
    <property type="match status" value="1"/>
</dbReference>
<keyword evidence="2 3" id="KW-0040">ANK repeat</keyword>
<feature type="repeat" description="ANK" evidence="3">
    <location>
        <begin position="65"/>
        <end position="97"/>
    </location>
</feature>
<dbReference type="AlphaFoldDB" id="B0E889"/>
<dbReference type="KEGG" id="edi:EDI_237760"/>
<evidence type="ECO:0000256" key="3">
    <source>
        <dbReference type="PROSITE-ProRule" id="PRU00023"/>
    </source>
</evidence>
<dbReference type="OrthoDB" id="25825at2759"/>
<keyword evidence="6" id="KW-1185">Reference proteome</keyword>
<proteinExistence type="predicted"/>
<evidence type="ECO:0000256" key="1">
    <source>
        <dbReference type="ARBA" id="ARBA00022737"/>
    </source>
</evidence>
<keyword evidence="5" id="KW-0378">Hydrolase</keyword>
<dbReference type="Gene3D" id="1.25.40.20">
    <property type="entry name" value="Ankyrin repeat-containing domain"/>
    <property type="match status" value="4"/>
</dbReference>
<dbReference type="SUPFAM" id="SSF50044">
    <property type="entry name" value="SH3-domain"/>
    <property type="match status" value="1"/>
</dbReference>
<feature type="repeat" description="ANK" evidence="3">
    <location>
        <begin position="308"/>
        <end position="340"/>
    </location>
</feature>
<gene>
    <name evidence="5" type="ORF">EDI_237760</name>
</gene>
<evidence type="ECO:0000256" key="4">
    <source>
        <dbReference type="SAM" id="MobiDB-lite"/>
    </source>
</evidence>
<dbReference type="Pfam" id="PF12796">
    <property type="entry name" value="Ank_2"/>
    <property type="match status" value="6"/>
</dbReference>
<dbReference type="GeneID" id="5879494"/>
<evidence type="ECO:0000313" key="6">
    <source>
        <dbReference type="Proteomes" id="UP000008076"/>
    </source>
</evidence>
<sequence>MESLGSPFEIGLCPTQYQMKFLPNKEEESNEDVTPLHVSVLYNKVEFIESLIVDYQINVNYQDDFGNTALMIAAQTGNVEAAKELIKHKASKSLVNKYGQTAILVALRSGKAEVAKVIIKSLTNPFQNLSSTDNSGYTVLHYAGYCNDEEILNIIDELCYVDDMIENTVNPSCSTPLHFAAMNGCDKTISWLLKKGATPMVENCMGQSPLLLGIRNKHKESIEILLEVSTGNIPDNYGQLALHYAAAVGCDIEIIEKIYNKFPKAINKMDTNGNFPFHHSVKSNNKKILEFFFTTTEGKNLIVKKNSNGLTPLMIAVACGANESFKYLRDIGSELYVKSMSGTTPFLLACGYGQKKMAEILFKDDPSVIGDCDNNGNTAVHYAVQNNQIEIIKWIRGIAPEIIKKTNNIGESPLHIACLCGYKNIVESLELFGLSMIEITKSGRTPFHYAVLGGHLGLVRKIGRNCKTSGINKGDKNKLTPLHYCCVYGMVHLIDDIIAIAPETLNARDGCGRTPLHVAVVMNDAVSVKKLIEHGCDKTQLDIRKLTAQQSAINRGYIHCYELISGETKFTTIKKVRMVSDFMTDEEELLRLKSNEIVEVYWEHKKGWAIGGINGRYGMFPLAKGTIIALNKEEEDKINNVLANKKMVKKGVDRKNRSASVAFKETNEQKKINQKTIDINPTTLLALQQQQQSIKPIRKSRKTRSGVVAQDV</sequence>
<evidence type="ECO:0000313" key="5">
    <source>
        <dbReference type="EMBL" id="EDR29214.1"/>
    </source>
</evidence>
<accession>B0E889</accession>
<protein>
    <submittedName>
        <fullName evidence="5">Inversin-A, putative</fullName>
        <ecNumber evidence="5">3.1.1.4</ecNumber>
        <ecNumber evidence="5">3.1.1.5</ecNumber>
    </submittedName>
</protein>
<dbReference type="PANTHER" id="PTHR24123:SF33">
    <property type="entry name" value="PROTEIN HOS4"/>
    <property type="match status" value="1"/>
</dbReference>
<dbReference type="SUPFAM" id="SSF48403">
    <property type="entry name" value="Ankyrin repeat"/>
    <property type="match status" value="2"/>
</dbReference>
<dbReference type="Proteomes" id="UP000008076">
    <property type="component" value="Unassembled WGS sequence"/>
</dbReference>
<feature type="repeat" description="ANK" evidence="3">
    <location>
        <begin position="172"/>
        <end position="204"/>
    </location>
</feature>
<dbReference type="InterPro" id="IPR051165">
    <property type="entry name" value="Multifunctional_ANK_Repeat"/>
</dbReference>
<dbReference type="InterPro" id="IPR036770">
    <property type="entry name" value="Ankyrin_rpt-contain_sf"/>
</dbReference>
<dbReference type="eggNOG" id="KOG4177">
    <property type="taxonomic scope" value="Eukaryota"/>
</dbReference>
<name>B0E889_ENTDS</name>
<dbReference type="PROSITE" id="PS50088">
    <property type="entry name" value="ANK_REPEAT"/>
    <property type="match status" value="5"/>
</dbReference>
<dbReference type="EC" id="3.1.1.4" evidence="5"/>
<organism evidence="6">
    <name type="scientific">Entamoeba dispar (strain ATCC PRA-260 / SAW760)</name>
    <dbReference type="NCBI Taxonomy" id="370354"/>
    <lineage>
        <taxon>Eukaryota</taxon>
        <taxon>Amoebozoa</taxon>
        <taxon>Evosea</taxon>
        <taxon>Archamoebae</taxon>
        <taxon>Mastigamoebida</taxon>
        <taxon>Entamoebidae</taxon>
        <taxon>Entamoeba</taxon>
    </lineage>
</organism>
<dbReference type="SMART" id="SM00248">
    <property type="entry name" value="ANK"/>
    <property type="match status" value="15"/>
</dbReference>
<dbReference type="VEuPathDB" id="AmoebaDB:EDI_237760"/>
<dbReference type="RefSeq" id="XP_001734580.1">
    <property type="nucleotide sequence ID" value="XM_001734528.1"/>
</dbReference>
<feature type="repeat" description="ANK" evidence="3">
    <location>
        <begin position="511"/>
        <end position="543"/>
    </location>
</feature>
<dbReference type="EMBL" id="DS548146">
    <property type="protein sequence ID" value="EDR29214.1"/>
    <property type="molecule type" value="Genomic_DNA"/>
</dbReference>
<dbReference type="PROSITE" id="PS50297">
    <property type="entry name" value="ANK_REP_REGION"/>
    <property type="match status" value="3"/>
</dbReference>
<reference evidence="6" key="1">
    <citation type="submission" date="2007-12" db="EMBL/GenBank/DDBJ databases">
        <title>Annotation of Entamoeba dispar SAW760.</title>
        <authorList>
            <person name="Lorenzi H."/>
            <person name="Inman J."/>
            <person name="Schobel S."/>
            <person name="Amedeo P."/>
            <person name="Caler E."/>
        </authorList>
    </citation>
    <scope>NUCLEOTIDE SEQUENCE [LARGE SCALE GENOMIC DNA]</scope>
    <source>
        <strain evidence="6">ATCC PRA-260 / SAW760</strain>
    </source>
</reference>
<dbReference type="PANTHER" id="PTHR24123">
    <property type="entry name" value="ANKYRIN REPEAT-CONTAINING"/>
    <property type="match status" value="1"/>
</dbReference>
<feature type="repeat" description="ANK" evidence="3">
    <location>
        <begin position="31"/>
        <end position="64"/>
    </location>
</feature>
<dbReference type="OMA" id="LHRAACY"/>
<evidence type="ECO:0000256" key="2">
    <source>
        <dbReference type="ARBA" id="ARBA00023043"/>
    </source>
</evidence>